<gene>
    <name evidence="1" type="ORF">APHIGO_LOCUS5652</name>
</gene>
<dbReference type="EMBL" id="OU899035">
    <property type="protein sequence ID" value="CAH1724330.1"/>
    <property type="molecule type" value="Genomic_DNA"/>
</dbReference>
<dbReference type="AlphaFoldDB" id="A0A9P0NHX6"/>
<accession>A0A9P0NHX6</accession>
<evidence type="ECO:0000313" key="1">
    <source>
        <dbReference type="EMBL" id="CAH1724330.1"/>
    </source>
</evidence>
<name>A0A9P0NHX6_APHGO</name>
<sequence>MQRSSSSRARHILWCSASAGRGLITPSTHSAKSFGGGSVPGRVLFPSPDSGQWLRPERFATRGPARPTLWRVVLKYSVDTVTPTRYIYIVCAYLLCKPQGKVNRTNPSPPLPPPFQLYAVISEYIS</sequence>
<dbReference type="Proteomes" id="UP001154329">
    <property type="component" value="Chromosome 2"/>
</dbReference>
<reference evidence="1" key="2">
    <citation type="submission" date="2022-10" db="EMBL/GenBank/DDBJ databases">
        <authorList>
            <consortium name="ENA_rothamsted_submissions"/>
            <consortium name="culmorum"/>
            <person name="King R."/>
        </authorList>
    </citation>
    <scope>NUCLEOTIDE SEQUENCE</scope>
</reference>
<organism evidence="1 2">
    <name type="scientific">Aphis gossypii</name>
    <name type="common">Cotton aphid</name>
    <dbReference type="NCBI Taxonomy" id="80765"/>
    <lineage>
        <taxon>Eukaryota</taxon>
        <taxon>Metazoa</taxon>
        <taxon>Ecdysozoa</taxon>
        <taxon>Arthropoda</taxon>
        <taxon>Hexapoda</taxon>
        <taxon>Insecta</taxon>
        <taxon>Pterygota</taxon>
        <taxon>Neoptera</taxon>
        <taxon>Paraneoptera</taxon>
        <taxon>Hemiptera</taxon>
        <taxon>Sternorrhyncha</taxon>
        <taxon>Aphidomorpha</taxon>
        <taxon>Aphidoidea</taxon>
        <taxon>Aphididae</taxon>
        <taxon>Aphidini</taxon>
        <taxon>Aphis</taxon>
        <taxon>Aphis</taxon>
    </lineage>
</organism>
<protein>
    <submittedName>
        <fullName evidence="1">Uncharacterized protein</fullName>
    </submittedName>
</protein>
<evidence type="ECO:0000313" key="2">
    <source>
        <dbReference type="Proteomes" id="UP001154329"/>
    </source>
</evidence>
<proteinExistence type="predicted"/>
<keyword evidence="2" id="KW-1185">Reference proteome</keyword>
<reference evidence="1" key="1">
    <citation type="submission" date="2022-02" db="EMBL/GenBank/DDBJ databases">
        <authorList>
            <person name="King R."/>
        </authorList>
    </citation>
    <scope>NUCLEOTIDE SEQUENCE</scope>
</reference>